<dbReference type="PANTHER" id="PTHR30579">
    <property type="entry name" value="TRANSCRIPTIONAL REGULATOR"/>
    <property type="match status" value="1"/>
</dbReference>
<evidence type="ECO:0000313" key="6">
    <source>
        <dbReference type="EMBL" id="XBY44005.1"/>
    </source>
</evidence>
<sequence length="289" mass="31904">MNLISLDIRVLRSLLAVIEAGSITEAARRLGRTQPAITLQLQRLEDVIGKALFTHEGRRMALTPNGETVVTYARSILRLHDELLARMLSPDIQGDVVLGTPDLYAAFVLPEILAIFRKAFPHIKVELRCALSTPLVEMVQNRKIDIALVTRMNDFTGGQVVRREQLIWMTGQNSEAHLEDPVPLALLPPGNIYRDHAIECLERAGRRWRIACESESVGGLQAAAFSGMALTVLGRSALTPGMKELMPDQGFPALPKVDLLLYKSQGPTSHAAHALHDYLAHYLGLDQPD</sequence>
<reference evidence="6" key="1">
    <citation type="submission" date="2024-06" db="EMBL/GenBank/DDBJ databases">
        <title>Methylostella associata gen. nov., sp. nov., a novel Ancalomicrobiaceae-affiliated facultatively methylotrophic bacteria that feed on methanotrophs of the genus Methylococcus.</title>
        <authorList>
            <person name="Saltykova V."/>
            <person name="Danilova O.V."/>
            <person name="Oshkin I.Y."/>
            <person name="Belova S.E."/>
            <person name="Pimenov N.V."/>
            <person name="Dedysh S.N."/>
        </authorList>
    </citation>
    <scope>NUCLEOTIDE SEQUENCE</scope>
    <source>
        <strain evidence="6">S20</strain>
    </source>
</reference>
<comment type="similarity">
    <text evidence="1">Belongs to the LysR transcriptional regulatory family.</text>
</comment>
<dbReference type="InterPro" id="IPR036388">
    <property type="entry name" value="WH-like_DNA-bd_sf"/>
</dbReference>
<keyword evidence="2" id="KW-0805">Transcription regulation</keyword>
<dbReference type="AlphaFoldDB" id="A0AAU7X8V8"/>
<dbReference type="EMBL" id="CP158568">
    <property type="protein sequence ID" value="XBY44005.1"/>
    <property type="molecule type" value="Genomic_DNA"/>
</dbReference>
<evidence type="ECO:0000259" key="5">
    <source>
        <dbReference type="PROSITE" id="PS50931"/>
    </source>
</evidence>
<keyword evidence="4" id="KW-0804">Transcription</keyword>
<organism evidence="6">
    <name type="scientific">Methyloraptor flagellatus</name>
    <dbReference type="NCBI Taxonomy" id="3162530"/>
    <lineage>
        <taxon>Bacteria</taxon>
        <taxon>Pseudomonadati</taxon>
        <taxon>Pseudomonadota</taxon>
        <taxon>Alphaproteobacteria</taxon>
        <taxon>Hyphomicrobiales</taxon>
        <taxon>Ancalomicrobiaceae</taxon>
        <taxon>Methyloraptor</taxon>
    </lineage>
</organism>
<dbReference type="RefSeq" id="WP_407049101.1">
    <property type="nucleotide sequence ID" value="NZ_CP158568.1"/>
</dbReference>
<accession>A0AAU7X8V8</accession>
<gene>
    <name evidence="6" type="ORF">ABS361_18410</name>
</gene>
<dbReference type="PROSITE" id="PS50931">
    <property type="entry name" value="HTH_LYSR"/>
    <property type="match status" value="1"/>
</dbReference>
<dbReference type="PANTHER" id="PTHR30579:SF7">
    <property type="entry name" value="HTH-TYPE TRANSCRIPTIONAL REGULATOR LRHA-RELATED"/>
    <property type="match status" value="1"/>
</dbReference>
<dbReference type="GO" id="GO:0003700">
    <property type="term" value="F:DNA-binding transcription factor activity"/>
    <property type="evidence" value="ECO:0007669"/>
    <property type="project" value="InterPro"/>
</dbReference>
<dbReference type="Gene3D" id="3.40.190.10">
    <property type="entry name" value="Periplasmic binding protein-like II"/>
    <property type="match status" value="2"/>
</dbReference>
<dbReference type="KEGG" id="mflg:ABS361_18410"/>
<keyword evidence="3" id="KW-0238">DNA-binding</keyword>
<dbReference type="Pfam" id="PF03466">
    <property type="entry name" value="LysR_substrate"/>
    <property type="match status" value="1"/>
</dbReference>
<dbReference type="SUPFAM" id="SSF53850">
    <property type="entry name" value="Periplasmic binding protein-like II"/>
    <property type="match status" value="1"/>
</dbReference>
<protein>
    <submittedName>
        <fullName evidence="6">LysR substrate-binding domain-containing protein</fullName>
    </submittedName>
</protein>
<dbReference type="GO" id="GO:0003677">
    <property type="term" value="F:DNA binding"/>
    <property type="evidence" value="ECO:0007669"/>
    <property type="project" value="UniProtKB-KW"/>
</dbReference>
<evidence type="ECO:0000256" key="1">
    <source>
        <dbReference type="ARBA" id="ARBA00009437"/>
    </source>
</evidence>
<evidence type="ECO:0000256" key="2">
    <source>
        <dbReference type="ARBA" id="ARBA00023015"/>
    </source>
</evidence>
<evidence type="ECO:0000256" key="4">
    <source>
        <dbReference type="ARBA" id="ARBA00023163"/>
    </source>
</evidence>
<evidence type="ECO:0000256" key="3">
    <source>
        <dbReference type="ARBA" id="ARBA00023125"/>
    </source>
</evidence>
<dbReference type="InterPro" id="IPR050176">
    <property type="entry name" value="LTTR"/>
</dbReference>
<dbReference type="SUPFAM" id="SSF46785">
    <property type="entry name" value="Winged helix' DNA-binding domain"/>
    <property type="match status" value="1"/>
</dbReference>
<name>A0AAU7X8V8_9HYPH</name>
<proteinExistence type="inferred from homology"/>
<dbReference type="InterPro" id="IPR005119">
    <property type="entry name" value="LysR_subst-bd"/>
</dbReference>
<dbReference type="Pfam" id="PF00126">
    <property type="entry name" value="HTH_1"/>
    <property type="match status" value="1"/>
</dbReference>
<feature type="domain" description="HTH lysR-type" evidence="5">
    <location>
        <begin position="6"/>
        <end position="63"/>
    </location>
</feature>
<dbReference type="PRINTS" id="PR00039">
    <property type="entry name" value="HTHLYSR"/>
</dbReference>
<dbReference type="Gene3D" id="1.10.10.10">
    <property type="entry name" value="Winged helix-like DNA-binding domain superfamily/Winged helix DNA-binding domain"/>
    <property type="match status" value="1"/>
</dbReference>
<dbReference type="InterPro" id="IPR036390">
    <property type="entry name" value="WH_DNA-bd_sf"/>
</dbReference>
<dbReference type="InterPro" id="IPR000847">
    <property type="entry name" value="LysR_HTH_N"/>
</dbReference>